<dbReference type="InterPro" id="IPR013025">
    <property type="entry name" value="Ribosomal_uL23-like"/>
</dbReference>
<dbReference type="EMBL" id="CP001818">
    <property type="protein sequence ID" value="ACZ19414.1"/>
    <property type="molecule type" value="Genomic_DNA"/>
</dbReference>
<keyword evidence="3 6" id="KW-0694">RNA-binding</keyword>
<proteinExistence type="inferred from homology"/>
<dbReference type="KEGG" id="tai:Taci_1182"/>
<dbReference type="GO" id="GO:0003735">
    <property type="term" value="F:structural constituent of ribosome"/>
    <property type="evidence" value="ECO:0007669"/>
    <property type="project" value="InterPro"/>
</dbReference>
<dbReference type="NCBIfam" id="NF004359">
    <property type="entry name" value="PRK05738.1-3"/>
    <property type="match status" value="1"/>
</dbReference>
<sequence length="98" mass="11205">MNLVAHDVILRPVITEKSSRLMENNQYTFEVHRDANKIQIRKAVEEIFKVKVLRVNTINVKSKPKRLGAFLGRSRSWKKAIVTLAPGERIEFFEGAGA</sequence>
<dbReference type="InterPro" id="IPR012677">
    <property type="entry name" value="Nucleotide-bd_a/b_plait_sf"/>
</dbReference>
<evidence type="ECO:0000256" key="2">
    <source>
        <dbReference type="ARBA" id="ARBA00022730"/>
    </source>
</evidence>
<organism evidence="8 9">
    <name type="scientific">Thermanaerovibrio acidaminovorans (strain ATCC 49978 / DSM 6589 / Su883)</name>
    <name type="common">Selenomonas acidaminovorans</name>
    <dbReference type="NCBI Taxonomy" id="525903"/>
    <lineage>
        <taxon>Bacteria</taxon>
        <taxon>Thermotogati</taxon>
        <taxon>Synergistota</taxon>
        <taxon>Synergistia</taxon>
        <taxon>Synergistales</taxon>
        <taxon>Synergistaceae</taxon>
        <taxon>Thermanaerovibrio</taxon>
    </lineage>
</organism>
<evidence type="ECO:0000256" key="5">
    <source>
        <dbReference type="ARBA" id="ARBA00023274"/>
    </source>
</evidence>
<dbReference type="eggNOG" id="COG0089">
    <property type="taxonomic scope" value="Bacteria"/>
</dbReference>
<evidence type="ECO:0000256" key="4">
    <source>
        <dbReference type="ARBA" id="ARBA00022980"/>
    </source>
</evidence>
<dbReference type="HOGENOM" id="CLU_037562_3_2_0"/>
<dbReference type="AlphaFoldDB" id="D1B5X3"/>
<evidence type="ECO:0000313" key="9">
    <source>
        <dbReference type="Proteomes" id="UP000002030"/>
    </source>
</evidence>
<dbReference type="GO" id="GO:0006412">
    <property type="term" value="P:translation"/>
    <property type="evidence" value="ECO:0007669"/>
    <property type="project" value="UniProtKB-UniRule"/>
</dbReference>
<comment type="function">
    <text evidence="6">One of the early assembly proteins it binds 23S rRNA. One of the proteins that surrounds the polypeptide exit tunnel on the outside of the ribosome. Forms the main docking site for trigger factor binding to the ribosome.</text>
</comment>
<evidence type="ECO:0000256" key="1">
    <source>
        <dbReference type="ARBA" id="ARBA00006700"/>
    </source>
</evidence>
<dbReference type="PATRIC" id="fig|525903.6.peg.1182"/>
<comment type="subunit">
    <text evidence="6">Part of the 50S ribosomal subunit. Contacts protein L29, and trigger factor when it is bound to the ribosome.</text>
</comment>
<protein>
    <recommendedName>
        <fullName evidence="6">Large ribosomal subunit protein uL23</fullName>
    </recommendedName>
</protein>
<dbReference type="InterPro" id="IPR012678">
    <property type="entry name" value="Ribosomal_uL23/eL15/eS24_sf"/>
</dbReference>
<dbReference type="EnsemblBacteria" id="ACZ19414">
    <property type="protein sequence ID" value="ACZ19414"/>
    <property type="gene ID" value="Taci_1182"/>
</dbReference>
<name>D1B5X3_THEAS</name>
<comment type="similarity">
    <text evidence="1 6 7">Belongs to the universal ribosomal protein uL23 family.</text>
</comment>
<dbReference type="Pfam" id="PF00276">
    <property type="entry name" value="Ribosomal_L23"/>
    <property type="match status" value="1"/>
</dbReference>
<dbReference type="Gene3D" id="3.30.70.330">
    <property type="match status" value="1"/>
</dbReference>
<keyword evidence="5 6" id="KW-0687">Ribonucleoprotein</keyword>
<dbReference type="GO" id="GO:1990904">
    <property type="term" value="C:ribonucleoprotein complex"/>
    <property type="evidence" value="ECO:0007669"/>
    <property type="project" value="UniProtKB-KW"/>
</dbReference>
<reference evidence="8 9" key="1">
    <citation type="journal article" date="2009" name="Stand. Genomic Sci.">
        <title>Complete genome sequence of Thermanaerovibrio acidaminovorans type strain (Su883).</title>
        <authorList>
            <person name="Chovatia M."/>
            <person name="Sikorski J."/>
            <person name="Schroder M."/>
            <person name="Lapidus A."/>
            <person name="Nolan M."/>
            <person name="Tice H."/>
            <person name="Glavina Del Rio T."/>
            <person name="Copeland A."/>
            <person name="Cheng J.F."/>
            <person name="Lucas S."/>
            <person name="Chen F."/>
            <person name="Bruce D."/>
            <person name="Goodwin L."/>
            <person name="Pitluck S."/>
            <person name="Ivanova N."/>
            <person name="Mavromatis K."/>
            <person name="Ovchinnikova G."/>
            <person name="Pati A."/>
            <person name="Chen A."/>
            <person name="Palaniappan K."/>
            <person name="Land M."/>
            <person name="Hauser L."/>
            <person name="Chang Y.J."/>
            <person name="Jeffries C.D."/>
            <person name="Chain P."/>
            <person name="Saunders E."/>
            <person name="Detter J.C."/>
            <person name="Brettin T."/>
            <person name="Rohde M."/>
            <person name="Goker M."/>
            <person name="Spring S."/>
            <person name="Bristow J."/>
            <person name="Markowitz V."/>
            <person name="Hugenholtz P."/>
            <person name="Kyrpides N.C."/>
            <person name="Klenk H.P."/>
            <person name="Eisen J.A."/>
        </authorList>
    </citation>
    <scope>NUCLEOTIDE SEQUENCE [LARGE SCALE GENOMIC DNA]</scope>
    <source>
        <strain evidence="9">ATCC 49978 / DSM 6589 / Su883</strain>
    </source>
</reference>
<dbReference type="SUPFAM" id="SSF54189">
    <property type="entry name" value="Ribosomal proteins S24e, L23 and L15e"/>
    <property type="match status" value="1"/>
</dbReference>
<evidence type="ECO:0000256" key="7">
    <source>
        <dbReference type="RuleBase" id="RU003934"/>
    </source>
</evidence>
<dbReference type="NCBIfam" id="NF004366">
    <property type="entry name" value="PRK05738.3-2"/>
    <property type="match status" value="1"/>
</dbReference>
<dbReference type="NCBIfam" id="NF004363">
    <property type="entry name" value="PRK05738.2-4"/>
    <property type="match status" value="1"/>
</dbReference>
<dbReference type="RefSeq" id="WP_012869926.1">
    <property type="nucleotide sequence ID" value="NC_013522.1"/>
</dbReference>
<dbReference type="PROSITE" id="PS00050">
    <property type="entry name" value="RIBOSOMAL_L23"/>
    <property type="match status" value="1"/>
</dbReference>
<evidence type="ECO:0000313" key="8">
    <source>
        <dbReference type="EMBL" id="ACZ19414.1"/>
    </source>
</evidence>
<evidence type="ECO:0000256" key="3">
    <source>
        <dbReference type="ARBA" id="ARBA00022884"/>
    </source>
</evidence>
<dbReference type="InterPro" id="IPR001014">
    <property type="entry name" value="Ribosomal_uL23_CS"/>
</dbReference>
<dbReference type="Proteomes" id="UP000002030">
    <property type="component" value="Chromosome"/>
</dbReference>
<dbReference type="PANTHER" id="PTHR11620">
    <property type="entry name" value="60S RIBOSOMAL PROTEIN L23A"/>
    <property type="match status" value="1"/>
</dbReference>
<accession>D1B5X3</accession>
<dbReference type="STRING" id="525903.Taci_1182"/>
<keyword evidence="4 6" id="KW-0689">Ribosomal protein</keyword>
<dbReference type="FunFam" id="3.30.70.330:FF:000001">
    <property type="entry name" value="50S ribosomal protein L23"/>
    <property type="match status" value="1"/>
</dbReference>
<evidence type="ECO:0000256" key="6">
    <source>
        <dbReference type="HAMAP-Rule" id="MF_01369"/>
    </source>
</evidence>
<dbReference type="OrthoDB" id="9793353at2"/>
<dbReference type="GO" id="GO:0005840">
    <property type="term" value="C:ribosome"/>
    <property type="evidence" value="ECO:0007669"/>
    <property type="project" value="UniProtKB-KW"/>
</dbReference>
<keyword evidence="2 6" id="KW-0699">rRNA-binding</keyword>
<keyword evidence="9" id="KW-1185">Reference proteome</keyword>
<gene>
    <name evidence="6" type="primary">rplW</name>
    <name evidence="8" type="ordered locus">Taci_1182</name>
</gene>
<dbReference type="HAMAP" id="MF_01369_B">
    <property type="entry name" value="Ribosomal_uL23_B"/>
    <property type="match status" value="1"/>
</dbReference>
<dbReference type="GO" id="GO:0019843">
    <property type="term" value="F:rRNA binding"/>
    <property type="evidence" value="ECO:0007669"/>
    <property type="project" value="UniProtKB-UniRule"/>
</dbReference>